<evidence type="ECO:0000256" key="3">
    <source>
        <dbReference type="ARBA" id="ARBA00004922"/>
    </source>
</evidence>
<keyword evidence="8" id="KW-0479">Metal-binding</keyword>
<feature type="chain" id="PRO_5043788382" description="Polypeptide N-acetylgalactosaminyltransferase" evidence="17">
    <location>
        <begin position="25"/>
        <end position="666"/>
    </location>
</feature>
<dbReference type="SMART" id="SM00458">
    <property type="entry name" value="RICIN"/>
    <property type="match status" value="1"/>
</dbReference>
<dbReference type="Proteomes" id="UP001487740">
    <property type="component" value="Unassembled WGS sequence"/>
</dbReference>
<dbReference type="GO" id="GO:0046872">
    <property type="term" value="F:metal ion binding"/>
    <property type="evidence" value="ECO:0007669"/>
    <property type="project" value="UniProtKB-KW"/>
</dbReference>
<dbReference type="GO" id="GO:0000139">
    <property type="term" value="C:Golgi membrane"/>
    <property type="evidence" value="ECO:0007669"/>
    <property type="project" value="UniProtKB-SubCell"/>
</dbReference>
<dbReference type="PANTHER" id="PTHR11675">
    <property type="entry name" value="N-ACETYLGALACTOSAMINYLTRANSFERASE"/>
    <property type="match status" value="1"/>
</dbReference>
<comment type="similarity">
    <text evidence="4 16">Belongs to the glycosyltransferase 2 family. GalNAc-T subfamily.</text>
</comment>
<keyword evidence="17" id="KW-0732">Signal</keyword>
<evidence type="ECO:0000256" key="9">
    <source>
        <dbReference type="ARBA" id="ARBA00022734"/>
    </source>
</evidence>
<keyword evidence="7 16" id="KW-0812">Transmembrane</keyword>
<organism evidence="19 20">
    <name type="scientific">Scylla paramamosain</name>
    <name type="common">Mud crab</name>
    <dbReference type="NCBI Taxonomy" id="85552"/>
    <lineage>
        <taxon>Eukaryota</taxon>
        <taxon>Metazoa</taxon>
        <taxon>Ecdysozoa</taxon>
        <taxon>Arthropoda</taxon>
        <taxon>Crustacea</taxon>
        <taxon>Multicrustacea</taxon>
        <taxon>Malacostraca</taxon>
        <taxon>Eumalacostraca</taxon>
        <taxon>Eucarida</taxon>
        <taxon>Decapoda</taxon>
        <taxon>Pleocyemata</taxon>
        <taxon>Brachyura</taxon>
        <taxon>Eubrachyura</taxon>
        <taxon>Portunoidea</taxon>
        <taxon>Portunidae</taxon>
        <taxon>Portuninae</taxon>
        <taxon>Scylla</taxon>
    </lineage>
</organism>
<evidence type="ECO:0000313" key="20">
    <source>
        <dbReference type="Proteomes" id="UP001487740"/>
    </source>
</evidence>
<evidence type="ECO:0000256" key="8">
    <source>
        <dbReference type="ARBA" id="ARBA00022723"/>
    </source>
</evidence>
<keyword evidence="12 16" id="KW-0333">Golgi apparatus</keyword>
<keyword evidence="13 16" id="KW-0472">Membrane</keyword>
<evidence type="ECO:0000256" key="13">
    <source>
        <dbReference type="ARBA" id="ARBA00023136"/>
    </source>
</evidence>
<dbReference type="InterPro" id="IPR035992">
    <property type="entry name" value="Ricin_B-like_lectins"/>
</dbReference>
<evidence type="ECO:0000256" key="6">
    <source>
        <dbReference type="ARBA" id="ARBA00022679"/>
    </source>
</evidence>
<dbReference type="EMBL" id="JARAKH010000032">
    <property type="protein sequence ID" value="KAK8385632.1"/>
    <property type="molecule type" value="Genomic_DNA"/>
</dbReference>
<evidence type="ECO:0000256" key="5">
    <source>
        <dbReference type="ARBA" id="ARBA00022676"/>
    </source>
</evidence>
<keyword evidence="6 16" id="KW-0808">Transferase</keyword>
<dbReference type="Pfam" id="PF00535">
    <property type="entry name" value="Glycos_transf_2"/>
    <property type="match status" value="1"/>
</dbReference>
<dbReference type="GO" id="GO:0004653">
    <property type="term" value="F:polypeptide N-acetylgalactosaminyltransferase activity"/>
    <property type="evidence" value="ECO:0007669"/>
    <property type="project" value="UniProtKB-ARBA"/>
</dbReference>
<dbReference type="GO" id="GO:0030246">
    <property type="term" value="F:carbohydrate binding"/>
    <property type="evidence" value="ECO:0007669"/>
    <property type="project" value="UniProtKB-KW"/>
</dbReference>
<evidence type="ECO:0000256" key="17">
    <source>
        <dbReference type="SAM" id="SignalP"/>
    </source>
</evidence>
<comment type="cofactor">
    <cofactor evidence="1 16">
        <name>Mn(2+)</name>
        <dbReference type="ChEBI" id="CHEBI:29035"/>
    </cofactor>
</comment>
<name>A0AAW0TDX3_SCYPA</name>
<feature type="transmembrane region" description="Helical" evidence="16">
    <location>
        <begin position="79"/>
        <end position="96"/>
    </location>
</feature>
<keyword evidence="20" id="KW-1185">Reference proteome</keyword>
<keyword evidence="5 16" id="KW-0328">Glycosyltransferase</keyword>
<evidence type="ECO:0000256" key="11">
    <source>
        <dbReference type="ARBA" id="ARBA00022989"/>
    </source>
</evidence>
<dbReference type="PANTHER" id="PTHR11675:SF118">
    <property type="entry name" value="POLYPEPTIDE N-ACETYLGALACTOSAMINYLTRANSFERASE 3"/>
    <property type="match status" value="1"/>
</dbReference>
<dbReference type="InterPro" id="IPR029044">
    <property type="entry name" value="Nucleotide-diphossugar_trans"/>
</dbReference>
<dbReference type="InterPro" id="IPR001173">
    <property type="entry name" value="Glyco_trans_2-like"/>
</dbReference>
<evidence type="ECO:0000256" key="4">
    <source>
        <dbReference type="ARBA" id="ARBA00005680"/>
    </source>
</evidence>
<reference evidence="19 20" key="1">
    <citation type="submission" date="2023-03" db="EMBL/GenBank/DDBJ databases">
        <title>High-quality genome of Scylla paramamosain provides insights in environmental adaptation.</title>
        <authorList>
            <person name="Zhang L."/>
        </authorList>
    </citation>
    <scope>NUCLEOTIDE SEQUENCE [LARGE SCALE GENOMIC DNA]</scope>
    <source>
        <strain evidence="19">LZ_2023a</strain>
        <tissue evidence="19">Muscle</tissue>
    </source>
</reference>
<accession>A0AAW0TDX3</accession>
<evidence type="ECO:0000256" key="2">
    <source>
        <dbReference type="ARBA" id="ARBA00004323"/>
    </source>
</evidence>
<dbReference type="AlphaFoldDB" id="A0AAW0TDX3"/>
<keyword evidence="15 16" id="KW-0464">Manganese</keyword>
<dbReference type="EC" id="2.4.1.-" evidence="16"/>
<dbReference type="PROSITE" id="PS50231">
    <property type="entry name" value="RICIN_B_LECTIN"/>
    <property type="match status" value="1"/>
</dbReference>
<keyword evidence="14 16" id="KW-1015">Disulfide bond</keyword>
<dbReference type="SUPFAM" id="SSF53448">
    <property type="entry name" value="Nucleotide-diphospho-sugar transferases"/>
    <property type="match status" value="1"/>
</dbReference>
<sequence>MEGGRHAAHHNTALALLFPRLSTAFTLLAVRCTFRARVNGYHLLTLSLSLEHVAAAVTRCRDQLSVMFRLWACRRRGRWAGVGVMVLLLFVLVFLIREPRTNFEDDSDVMIPLKSRHRNQEEYIDKRGIHVVVGHYMGDDIPGKTTPNLTDEILNTNGYSPDPKAGALGSPVEIPTWDSARMQKLYHINRFNLLASDRIPVNRTLPDIRKKKCVEKQYHMDKLPSTSVIIVFHNEAWSTLLRTEILLVDDASERKFLKEPLEEYVAKLPVTVRVLRSPTRTGLIRARLMGAQKAKGTVLTFLDAHCEATAGWLEPLLSRIAEDRTRVVCPIIDIIHEDTFQYVRSFELHWGAFNWNLHFRWYTLGQHELEGRKRDITEAYRTPAMAGGLFSIHKDYFFQLGSYDKNMDVWGGENLEMSFRVWMCGGSVEIAPCSHVGHVFRKSSPYTFPGQGGVGGVLYRNLARVALVWLDDWSEFYFKINSEAARVRDDVAVRDRLMLRDRLQCHDFQWYLDNIWPEHFFPTKDGFFGKIRHEAQDKCLIRPGGRFGGSVQPTGMATLKECVIEVYPPQTFVFNKKGYIMTDESVCLDSPDFDTATHPQVRVMACNEFDRQRWTYDETSRLVKHIKSGLCLDLPSKMNPDTLSLNKCDTSAKNQRWTFQHEEWLR</sequence>
<dbReference type="Gene3D" id="2.80.10.50">
    <property type="match status" value="1"/>
</dbReference>
<comment type="caution">
    <text evidence="19">The sequence shown here is derived from an EMBL/GenBank/DDBJ whole genome shotgun (WGS) entry which is preliminary data.</text>
</comment>
<gene>
    <name evidence="19" type="ORF">O3P69_016427</name>
</gene>
<evidence type="ECO:0000256" key="16">
    <source>
        <dbReference type="RuleBase" id="RU361242"/>
    </source>
</evidence>
<evidence type="ECO:0000256" key="10">
    <source>
        <dbReference type="ARBA" id="ARBA00022968"/>
    </source>
</evidence>
<evidence type="ECO:0000313" key="19">
    <source>
        <dbReference type="EMBL" id="KAK8385632.1"/>
    </source>
</evidence>
<dbReference type="InterPro" id="IPR000772">
    <property type="entry name" value="Ricin_B_lectin"/>
</dbReference>
<dbReference type="Gene3D" id="3.90.550.10">
    <property type="entry name" value="Spore Coat Polysaccharide Biosynthesis Protein SpsA, Chain A"/>
    <property type="match status" value="1"/>
</dbReference>
<keyword evidence="11 16" id="KW-1133">Transmembrane helix</keyword>
<dbReference type="GO" id="GO:0006493">
    <property type="term" value="P:protein O-linked glycosylation"/>
    <property type="evidence" value="ECO:0007669"/>
    <property type="project" value="TreeGrafter"/>
</dbReference>
<dbReference type="InterPro" id="IPR045885">
    <property type="entry name" value="GalNAc-T"/>
</dbReference>
<feature type="domain" description="Ricin B lectin" evidence="18">
    <location>
        <begin position="525"/>
        <end position="660"/>
    </location>
</feature>
<evidence type="ECO:0000256" key="14">
    <source>
        <dbReference type="ARBA" id="ARBA00023157"/>
    </source>
</evidence>
<protein>
    <recommendedName>
        <fullName evidence="16">Polypeptide N-acetylgalactosaminyltransferase</fullName>
        <ecNumber evidence="16">2.4.1.-</ecNumber>
    </recommendedName>
    <alternativeName>
        <fullName evidence="16">Protein-UDP acetylgalactosaminyltransferase</fullName>
    </alternativeName>
</protein>
<dbReference type="SUPFAM" id="SSF50370">
    <property type="entry name" value="Ricin B-like lectins"/>
    <property type="match status" value="1"/>
</dbReference>
<dbReference type="Pfam" id="PF00652">
    <property type="entry name" value="Ricin_B_lectin"/>
    <property type="match status" value="1"/>
</dbReference>
<keyword evidence="9 16" id="KW-0430">Lectin</keyword>
<comment type="subcellular location">
    <subcellularLocation>
        <location evidence="2 16">Golgi apparatus membrane</location>
        <topology evidence="2 16">Single-pass type II membrane protein</topology>
    </subcellularLocation>
</comment>
<evidence type="ECO:0000256" key="7">
    <source>
        <dbReference type="ARBA" id="ARBA00022692"/>
    </source>
</evidence>
<evidence type="ECO:0000256" key="1">
    <source>
        <dbReference type="ARBA" id="ARBA00001936"/>
    </source>
</evidence>
<feature type="signal peptide" evidence="17">
    <location>
        <begin position="1"/>
        <end position="24"/>
    </location>
</feature>
<keyword evidence="10" id="KW-0735">Signal-anchor</keyword>
<evidence type="ECO:0000256" key="15">
    <source>
        <dbReference type="ARBA" id="ARBA00023211"/>
    </source>
</evidence>
<evidence type="ECO:0000259" key="18">
    <source>
        <dbReference type="SMART" id="SM00458"/>
    </source>
</evidence>
<evidence type="ECO:0000256" key="12">
    <source>
        <dbReference type="ARBA" id="ARBA00023034"/>
    </source>
</evidence>
<dbReference type="FunFam" id="3.90.550.10:FF:000021">
    <property type="entry name" value="Polypeptide N-acetylgalactosaminyltransferase"/>
    <property type="match status" value="1"/>
</dbReference>
<dbReference type="CDD" id="cd02510">
    <property type="entry name" value="pp-GalNAc-T"/>
    <property type="match status" value="1"/>
</dbReference>
<comment type="pathway">
    <text evidence="3 16">Protein modification; protein glycosylation.</text>
</comment>
<proteinExistence type="inferred from homology"/>